<dbReference type="RefSeq" id="WP_138834388.1">
    <property type="nucleotide sequence ID" value="NZ_VCNI01000001.1"/>
</dbReference>
<name>A0ABY2WRN4_9FLAO</name>
<dbReference type="EMBL" id="VCNI01000001">
    <property type="protein sequence ID" value="TMU57174.1"/>
    <property type="molecule type" value="Genomic_DNA"/>
</dbReference>
<organism evidence="3 4">
    <name type="scientific">Flagellimonas algicola</name>
    <dbReference type="NCBI Taxonomy" id="2583815"/>
    <lineage>
        <taxon>Bacteria</taxon>
        <taxon>Pseudomonadati</taxon>
        <taxon>Bacteroidota</taxon>
        <taxon>Flavobacteriia</taxon>
        <taxon>Flavobacteriales</taxon>
        <taxon>Flavobacteriaceae</taxon>
        <taxon>Flagellimonas</taxon>
    </lineage>
</organism>
<proteinExistence type="predicted"/>
<feature type="coiled-coil region" evidence="1">
    <location>
        <begin position="132"/>
        <end position="197"/>
    </location>
</feature>
<accession>A0ABY2WRN4</accession>
<dbReference type="Proteomes" id="UP000751614">
    <property type="component" value="Unassembled WGS sequence"/>
</dbReference>
<evidence type="ECO:0000313" key="3">
    <source>
        <dbReference type="EMBL" id="TMU57174.1"/>
    </source>
</evidence>
<gene>
    <name evidence="3" type="ORF">FGG15_06415</name>
</gene>
<comment type="caution">
    <text evidence="3">The sequence shown here is derived from an EMBL/GenBank/DDBJ whole genome shotgun (WGS) entry which is preliminary data.</text>
</comment>
<evidence type="ECO:0000313" key="4">
    <source>
        <dbReference type="Proteomes" id="UP000751614"/>
    </source>
</evidence>
<sequence length="200" mass="22936">MAQDLRKMFEKEREQKTYSMKKGHEDRFLSKLEQEIPEEEVGRKSRGMFWLKRAASVVVLFALGAYFLGSDGQVDSDPNGQVVGNNPDETQIQTISLGDLSPDLQKIESYYLTNINLELSELEFSEENKAIIHSFMDQLVQLDEEYKALNKELNSVGPNDQTINALIKNLQIRLQLLQKLKSKLNQLKSSKNEQKQSNII</sequence>
<keyword evidence="1" id="KW-0175">Coiled coil</keyword>
<reference evidence="3 4" key="1">
    <citation type="submission" date="2019-05" db="EMBL/GenBank/DDBJ databases">
        <title>Flagellimonas sp. AsT0115, sp. nov., isolated from a marine red algae, Asparagopsis taxiformis.</title>
        <authorList>
            <person name="Kim J."/>
            <person name="Jeong S.E."/>
            <person name="Jeon C.O."/>
        </authorList>
    </citation>
    <scope>NUCLEOTIDE SEQUENCE [LARGE SCALE GENOMIC DNA]</scope>
    <source>
        <strain evidence="3 4">AsT0115</strain>
    </source>
</reference>
<feature type="region of interest" description="Disordered" evidence="2">
    <location>
        <begin position="1"/>
        <end position="22"/>
    </location>
</feature>
<evidence type="ECO:0000256" key="1">
    <source>
        <dbReference type="SAM" id="Coils"/>
    </source>
</evidence>
<keyword evidence="4" id="KW-1185">Reference proteome</keyword>
<evidence type="ECO:0000256" key="2">
    <source>
        <dbReference type="SAM" id="MobiDB-lite"/>
    </source>
</evidence>
<protein>
    <submittedName>
        <fullName evidence="3">Uncharacterized protein</fullName>
    </submittedName>
</protein>